<protein>
    <submittedName>
        <fullName evidence="5">Lrp/AsnC family transcriptional regulator</fullName>
    </submittedName>
</protein>
<evidence type="ECO:0000313" key="6">
    <source>
        <dbReference type="Proteomes" id="UP000627446"/>
    </source>
</evidence>
<dbReference type="GO" id="GO:0043565">
    <property type="term" value="F:sequence-specific DNA binding"/>
    <property type="evidence" value="ECO:0007669"/>
    <property type="project" value="InterPro"/>
</dbReference>
<evidence type="ECO:0000259" key="4">
    <source>
        <dbReference type="PROSITE" id="PS50956"/>
    </source>
</evidence>
<dbReference type="InterPro" id="IPR036388">
    <property type="entry name" value="WH-like_DNA-bd_sf"/>
</dbReference>
<dbReference type="InterPro" id="IPR019887">
    <property type="entry name" value="Tscrpt_reg_AsnC/Lrp_C"/>
</dbReference>
<accession>A0A923KVD0</accession>
<evidence type="ECO:0000313" key="5">
    <source>
        <dbReference type="EMBL" id="MBC3883037.1"/>
    </source>
</evidence>
<proteinExistence type="predicted"/>
<dbReference type="Pfam" id="PF13404">
    <property type="entry name" value="HTH_AsnC-type"/>
    <property type="match status" value="1"/>
</dbReference>
<comment type="caution">
    <text evidence="5">The sequence shown here is derived from an EMBL/GenBank/DDBJ whole genome shotgun (WGS) entry which is preliminary data.</text>
</comment>
<evidence type="ECO:0000256" key="3">
    <source>
        <dbReference type="ARBA" id="ARBA00023163"/>
    </source>
</evidence>
<organism evidence="5 6">
    <name type="scientific">Undibacterium nitidum</name>
    <dbReference type="NCBI Taxonomy" id="2762298"/>
    <lineage>
        <taxon>Bacteria</taxon>
        <taxon>Pseudomonadati</taxon>
        <taxon>Pseudomonadota</taxon>
        <taxon>Betaproteobacteria</taxon>
        <taxon>Burkholderiales</taxon>
        <taxon>Oxalobacteraceae</taxon>
        <taxon>Undibacterium</taxon>
    </lineage>
</organism>
<keyword evidence="6" id="KW-1185">Reference proteome</keyword>
<dbReference type="PANTHER" id="PTHR30154">
    <property type="entry name" value="LEUCINE-RESPONSIVE REGULATORY PROTEIN"/>
    <property type="match status" value="1"/>
</dbReference>
<dbReference type="Pfam" id="PF01037">
    <property type="entry name" value="AsnC_trans_reg"/>
    <property type="match status" value="1"/>
</dbReference>
<evidence type="ECO:0000256" key="2">
    <source>
        <dbReference type="ARBA" id="ARBA00023125"/>
    </source>
</evidence>
<dbReference type="RefSeq" id="WP_186917654.1">
    <property type="nucleotide sequence ID" value="NZ_JACOFZ010000009.1"/>
</dbReference>
<dbReference type="InterPro" id="IPR011008">
    <property type="entry name" value="Dimeric_a/b-barrel"/>
</dbReference>
<dbReference type="Proteomes" id="UP000627446">
    <property type="component" value="Unassembled WGS sequence"/>
</dbReference>
<keyword evidence="3" id="KW-0804">Transcription</keyword>
<dbReference type="PANTHER" id="PTHR30154:SF53">
    <property type="entry name" value="HTH-TYPE TRANSCRIPTIONAL REGULATOR LRPC"/>
    <property type="match status" value="1"/>
</dbReference>
<evidence type="ECO:0000256" key="1">
    <source>
        <dbReference type="ARBA" id="ARBA00023015"/>
    </source>
</evidence>
<dbReference type="Gene3D" id="1.10.10.10">
    <property type="entry name" value="Winged helix-like DNA-binding domain superfamily/Winged helix DNA-binding domain"/>
    <property type="match status" value="1"/>
</dbReference>
<keyword evidence="2" id="KW-0238">DNA-binding</keyword>
<keyword evidence="1" id="KW-0805">Transcription regulation</keyword>
<gene>
    <name evidence="5" type="ORF">H8K36_16710</name>
</gene>
<dbReference type="PROSITE" id="PS50956">
    <property type="entry name" value="HTH_ASNC_2"/>
    <property type="match status" value="1"/>
</dbReference>
<dbReference type="PRINTS" id="PR00033">
    <property type="entry name" value="HTHASNC"/>
</dbReference>
<dbReference type="InterPro" id="IPR000485">
    <property type="entry name" value="AsnC-type_HTH_dom"/>
</dbReference>
<sequence length="148" mass="16133">MKPALDDIDNKILALLMDNARMPVTTIAKRVGIARTTVIARISALEKREVIAGYGLKLNQAMYQPAVRAYVGLSIEARSVAGLIKFLQQLPEVESLCAVSGAIDYMLTLRCATTEVLDKLLDQIGAMEGVRQTSTSIILSKRIDRSAL</sequence>
<dbReference type="AlphaFoldDB" id="A0A923KVD0"/>
<dbReference type="GO" id="GO:0043200">
    <property type="term" value="P:response to amino acid"/>
    <property type="evidence" value="ECO:0007669"/>
    <property type="project" value="TreeGrafter"/>
</dbReference>
<dbReference type="SMART" id="SM00344">
    <property type="entry name" value="HTH_ASNC"/>
    <property type="match status" value="1"/>
</dbReference>
<dbReference type="GO" id="GO:0005829">
    <property type="term" value="C:cytosol"/>
    <property type="evidence" value="ECO:0007669"/>
    <property type="project" value="TreeGrafter"/>
</dbReference>
<dbReference type="Gene3D" id="3.30.70.920">
    <property type="match status" value="1"/>
</dbReference>
<feature type="domain" description="HTH asnC-type" evidence="4">
    <location>
        <begin position="5"/>
        <end position="74"/>
    </location>
</feature>
<dbReference type="InterPro" id="IPR019888">
    <property type="entry name" value="Tscrpt_reg_AsnC-like"/>
</dbReference>
<dbReference type="InterPro" id="IPR036390">
    <property type="entry name" value="WH_DNA-bd_sf"/>
</dbReference>
<dbReference type="SUPFAM" id="SSF46785">
    <property type="entry name" value="Winged helix' DNA-binding domain"/>
    <property type="match status" value="1"/>
</dbReference>
<reference evidence="5" key="1">
    <citation type="submission" date="2020-08" db="EMBL/GenBank/DDBJ databases">
        <title>Novel species isolated from subtropical streams in China.</title>
        <authorList>
            <person name="Lu H."/>
        </authorList>
    </citation>
    <scope>NUCLEOTIDE SEQUENCE</scope>
    <source>
        <strain evidence="5">LX22W</strain>
    </source>
</reference>
<dbReference type="EMBL" id="JACOFZ010000009">
    <property type="protein sequence ID" value="MBC3883037.1"/>
    <property type="molecule type" value="Genomic_DNA"/>
</dbReference>
<dbReference type="SUPFAM" id="SSF54909">
    <property type="entry name" value="Dimeric alpha+beta barrel"/>
    <property type="match status" value="1"/>
</dbReference>
<name>A0A923KVD0_9BURK</name>